<dbReference type="InterPro" id="IPR036822">
    <property type="entry name" value="CutC-like_dom_sf"/>
</dbReference>
<dbReference type="PANTHER" id="PTHR12598">
    <property type="entry name" value="COPPER HOMEOSTASIS PROTEIN CUTC"/>
    <property type="match status" value="1"/>
</dbReference>
<dbReference type="Proteomes" id="UP000642070">
    <property type="component" value="Unassembled WGS sequence"/>
</dbReference>
<keyword evidence="4" id="KW-1185">Reference proteome</keyword>
<evidence type="ECO:0000313" key="3">
    <source>
        <dbReference type="EMBL" id="GGM85625.1"/>
    </source>
</evidence>
<reference evidence="3" key="1">
    <citation type="journal article" date="2014" name="Int. J. Syst. Evol. Microbiol.">
        <title>Complete genome sequence of Corynebacterium casei LMG S-19264T (=DSM 44701T), isolated from a smear-ripened cheese.</title>
        <authorList>
            <consortium name="US DOE Joint Genome Institute (JGI-PGF)"/>
            <person name="Walter F."/>
            <person name="Albersmeier A."/>
            <person name="Kalinowski J."/>
            <person name="Ruckert C."/>
        </authorList>
    </citation>
    <scope>NUCLEOTIDE SEQUENCE</scope>
    <source>
        <strain evidence="3">JCM 19831</strain>
    </source>
</reference>
<dbReference type="PANTHER" id="PTHR12598:SF0">
    <property type="entry name" value="COPPER HOMEOSTASIS PROTEIN CUTC HOMOLOG"/>
    <property type="match status" value="1"/>
</dbReference>
<dbReference type="AlphaFoldDB" id="A0A917UEL0"/>
<organism evidence="3 4">
    <name type="scientific">Dactylosporangium sucinum</name>
    <dbReference type="NCBI Taxonomy" id="1424081"/>
    <lineage>
        <taxon>Bacteria</taxon>
        <taxon>Bacillati</taxon>
        <taxon>Actinomycetota</taxon>
        <taxon>Actinomycetes</taxon>
        <taxon>Micromonosporales</taxon>
        <taxon>Micromonosporaceae</taxon>
        <taxon>Dactylosporangium</taxon>
    </lineage>
</organism>
<comment type="similarity">
    <text evidence="1">Belongs to the CutC family.</text>
</comment>
<dbReference type="InterPro" id="IPR005627">
    <property type="entry name" value="CutC-like"/>
</dbReference>
<evidence type="ECO:0000256" key="2">
    <source>
        <dbReference type="ARBA" id="ARBA00019014"/>
    </source>
</evidence>
<evidence type="ECO:0000313" key="4">
    <source>
        <dbReference type="Proteomes" id="UP000642070"/>
    </source>
</evidence>
<comment type="caution">
    <text evidence="3">The sequence shown here is derived from an EMBL/GenBank/DDBJ whole genome shotgun (WGS) entry which is preliminary data.</text>
</comment>
<gene>
    <name evidence="3" type="ORF">GCM10007977_104290</name>
</gene>
<name>A0A917UEL0_9ACTN</name>
<reference evidence="3" key="2">
    <citation type="submission" date="2020-09" db="EMBL/GenBank/DDBJ databases">
        <authorList>
            <person name="Sun Q."/>
            <person name="Ohkuma M."/>
        </authorList>
    </citation>
    <scope>NUCLEOTIDE SEQUENCE</scope>
    <source>
        <strain evidence="3">JCM 19831</strain>
    </source>
</reference>
<evidence type="ECO:0000256" key="1">
    <source>
        <dbReference type="ARBA" id="ARBA00007768"/>
    </source>
</evidence>
<accession>A0A917UEL0</accession>
<dbReference type="GO" id="GO:0005507">
    <property type="term" value="F:copper ion binding"/>
    <property type="evidence" value="ECO:0007669"/>
    <property type="project" value="TreeGrafter"/>
</dbReference>
<dbReference type="RefSeq" id="WP_229837157.1">
    <property type="nucleotide sequence ID" value="NZ_BMPI01000102.1"/>
</dbReference>
<dbReference type="SUPFAM" id="SSF110395">
    <property type="entry name" value="CutC-like"/>
    <property type="match status" value="1"/>
</dbReference>
<dbReference type="Gene3D" id="3.20.20.380">
    <property type="entry name" value="Copper homeostasis (CutC) domain"/>
    <property type="match status" value="1"/>
</dbReference>
<dbReference type="EMBL" id="BMPI01000102">
    <property type="protein sequence ID" value="GGM85625.1"/>
    <property type="molecule type" value="Genomic_DNA"/>
</dbReference>
<sequence>MLEIIVLSAADARAAAAGGADRVELVSAMEVGGLSPAPAVVAAVRAATGIPARVMLRRDPGFAAPGPAELRRMVRDLRAAGAEAFVLGFLDGDGHVDRAALDVVLGELDGAPWTFHRAIDHAADRSAAWKALDGLPGLDAVLTAGSPDGIADGLPVLLVEAGDPRLLAGGGLRADHLRPLRAAGVTAFHTSTAVRVDGVVDSALVRHVRTLLTE</sequence>
<protein>
    <recommendedName>
        <fullName evidence="2">Copper homeostasis protein cutC homolog</fullName>
    </recommendedName>
</protein>
<dbReference type="Pfam" id="PF03932">
    <property type="entry name" value="CutC"/>
    <property type="match status" value="1"/>
</dbReference>
<proteinExistence type="inferred from homology"/>